<dbReference type="OrthoDB" id="5407466at2"/>
<dbReference type="GO" id="GO:0006313">
    <property type="term" value="P:DNA transposition"/>
    <property type="evidence" value="ECO:0007669"/>
    <property type="project" value="InterPro"/>
</dbReference>
<dbReference type="InterPro" id="IPR008490">
    <property type="entry name" value="Transposase_InsH_N"/>
</dbReference>
<evidence type="ECO:0000313" key="4">
    <source>
        <dbReference type="EMBL" id="AKT43743.1"/>
    </source>
</evidence>
<dbReference type="EMBL" id="CP012159">
    <property type="protein sequence ID" value="AKT43743.1"/>
    <property type="molecule type" value="Genomic_DNA"/>
</dbReference>
<dbReference type="Pfam" id="PF05598">
    <property type="entry name" value="DUF772"/>
    <property type="match status" value="1"/>
</dbReference>
<keyword evidence="1" id="KW-1133">Transmembrane helix</keyword>
<evidence type="ECO:0000259" key="3">
    <source>
        <dbReference type="Pfam" id="PF05598"/>
    </source>
</evidence>
<keyword evidence="5" id="KW-1185">Reference proteome</keyword>
<accession>A0A0K1ESZ7</accession>
<reference evidence="4 5" key="1">
    <citation type="submission" date="2015-07" db="EMBL/GenBank/DDBJ databases">
        <title>Genome analysis of myxobacterium Chondromyces crocatus Cm c5 reveals a high potential for natural compound synthesis and the genetic basis for the loss of fruiting body formation.</title>
        <authorList>
            <person name="Zaburannyi N."/>
            <person name="Bunk B."/>
            <person name="Maier J."/>
            <person name="Overmann J."/>
            <person name="Mueller R."/>
        </authorList>
    </citation>
    <scope>NUCLEOTIDE SEQUENCE [LARGE SCALE GENOMIC DNA]</scope>
    <source>
        <strain evidence="4 5">Cm c5</strain>
    </source>
</reference>
<dbReference type="GO" id="GO:0004803">
    <property type="term" value="F:transposase activity"/>
    <property type="evidence" value="ECO:0007669"/>
    <property type="project" value="InterPro"/>
</dbReference>
<dbReference type="PANTHER" id="PTHR33803">
    <property type="entry name" value="IS1478 TRANSPOSASE"/>
    <property type="match status" value="1"/>
</dbReference>
<proteinExistence type="predicted"/>
<feature type="domain" description="Transposase IS4-like" evidence="2">
    <location>
        <begin position="326"/>
        <end position="455"/>
    </location>
</feature>
<feature type="transmembrane region" description="Helical" evidence="1">
    <location>
        <begin position="442"/>
        <end position="463"/>
    </location>
</feature>
<dbReference type="GO" id="GO:0003677">
    <property type="term" value="F:DNA binding"/>
    <property type="evidence" value="ECO:0007669"/>
    <property type="project" value="InterPro"/>
</dbReference>
<organism evidence="4 5">
    <name type="scientific">Chondromyces crocatus</name>
    <dbReference type="NCBI Taxonomy" id="52"/>
    <lineage>
        <taxon>Bacteria</taxon>
        <taxon>Pseudomonadati</taxon>
        <taxon>Myxococcota</taxon>
        <taxon>Polyangia</taxon>
        <taxon>Polyangiales</taxon>
        <taxon>Polyangiaceae</taxon>
        <taxon>Chondromyces</taxon>
    </lineage>
</organism>
<dbReference type="KEGG" id="ccro:CMC5_079790"/>
<evidence type="ECO:0000313" key="5">
    <source>
        <dbReference type="Proteomes" id="UP000067626"/>
    </source>
</evidence>
<evidence type="ECO:0000256" key="1">
    <source>
        <dbReference type="SAM" id="Phobius"/>
    </source>
</evidence>
<gene>
    <name evidence="4" type="primary">isftu1</name>
    <name evidence="4" type="ORF">CMC5_079790</name>
</gene>
<name>A0A0K1ESZ7_CHOCO</name>
<evidence type="ECO:0000259" key="2">
    <source>
        <dbReference type="Pfam" id="PF01609"/>
    </source>
</evidence>
<protein>
    <submittedName>
        <fullName evidence="4">Transposase</fullName>
    </submittedName>
</protein>
<dbReference type="AlphaFoldDB" id="A0A0K1ESZ7"/>
<sequence length="464" mass="51653">MFTAVPCTVREDGAPMRKSFDRQRPLTHLWLDHPQAKHLEHMAQLLDALPEATELAFGDLVAAGVDPHLGRQGMSAEQVLRVLILKQMQDFSYEELEFHLADSATYRAFCGLGIADTAPSKSTLQRNIKVISEQTLEAIHRMVVACAKREGVDNGKRVRVDSTVINAAIHPPTDSSLLKDSVRVLTRLLSRARRWTKKKSTDHRRRAKRRALGITHARSAEQRLPLYRDLIAVTKKTLRAARVASSILPRVQAGKEQAEVDRLVEQLRYHVLAAERVLDQAERRVLRGQSVPAQQKVVSIFEPHVDVIVKDHRETLYGHKVFFSAGASGLVVDVVVPRGNPADSAMATTMMTRHVEICGEPPKQAAFDGGFASQSNLDALKGLGIRDVAFSKRRGLDVMEMVKSPRIYRALRNFRAGIEGIISYLKRAFGLARCDWRTLASFRAYVMASVIAANLLTIALGVAR</sequence>
<feature type="domain" description="Transposase InsH N-terminal" evidence="3">
    <location>
        <begin position="36"/>
        <end position="128"/>
    </location>
</feature>
<dbReference type="PANTHER" id="PTHR33803:SF3">
    <property type="entry name" value="BLL1974 PROTEIN"/>
    <property type="match status" value="1"/>
</dbReference>
<dbReference type="NCBIfam" id="NF033593">
    <property type="entry name" value="transpos_ISNCY_1"/>
    <property type="match status" value="1"/>
</dbReference>
<keyword evidence="1" id="KW-0472">Membrane</keyword>
<dbReference type="InterPro" id="IPR002559">
    <property type="entry name" value="Transposase_11"/>
</dbReference>
<dbReference type="Pfam" id="PF01609">
    <property type="entry name" value="DDE_Tnp_1"/>
    <property type="match status" value="1"/>
</dbReference>
<keyword evidence="1" id="KW-0812">Transmembrane</keyword>
<dbReference type="Proteomes" id="UP000067626">
    <property type="component" value="Chromosome"/>
</dbReference>